<dbReference type="Proteomes" id="UP000276834">
    <property type="component" value="Unassembled WGS sequence"/>
</dbReference>
<dbReference type="Pfam" id="PF04516">
    <property type="entry name" value="CP2"/>
    <property type="match status" value="1"/>
</dbReference>
<evidence type="ECO:0000259" key="3">
    <source>
        <dbReference type="PROSITE" id="PS51968"/>
    </source>
</evidence>
<evidence type="ECO:0000313" key="8">
    <source>
        <dbReference type="Proteomes" id="UP000276834"/>
    </source>
</evidence>
<feature type="region of interest" description="Disordered" evidence="2">
    <location>
        <begin position="241"/>
        <end position="265"/>
    </location>
</feature>
<dbReference type="InterPro" id="IPR040167">
    <property type="entry name" value="TF_CP2-like"/>
</dbReference>
<dbReference type="AlphaFoldDB" id="A0A3L8QAT3"/>
<dbReference type="EMBL" id="QUSF01001197">
    <property type="protein sequence ID" value="RLV64434.1"/>
    <property type="molecule type" value="Genomic_DNA"/>
</dbReference>
<dbReference type="PROSITE" id="PS51968">
    <property type="entry name" value="GRH_CP2_DB"/>
    <property type="match status" value="1"/>
</dbReference>
<organism evidence="5 8">
    <name type="scientific">Chloebia gouldiae</name>
    <name type="common">Gouldian finch</name>
    <name type="synonym">Erythrura gouldiae</name>
    <dbReference type="NCBI Taxonomy" id="44316"/>
    <lineage>
        <taxon>Eukaryota</taxon>
        <taxon>Metazoa</taxon>
        <taxon>Chordata</taxon>
        <taxon>Craniata</taxon>
        <taxon>Vertebrata</taxon>
        <taxon>Euteleostomi</taxon>
        <taxon>Archelosauria</taxon>
        <taxon>Archosauria</taxon>
        <taxon>Dinosauria</taxon>
        <taxon>Saurischia</taxon>
        <taxon>Theropoda</taxon>
        <taxon>Coelurosauria</taxon>
        <taxon>Aves</taxon>
        <taxon>Neognathae</taxon>
        <taxon>Neoaves</taxon>
        <taxon>Telluraves</taxon>
        <taxon>Australaves</taxon>
        <taxon>Passeriformes</taxon>
        <taxon>Passeroidea</taxon>
        <taxon>Passeridae</taxon>
        <taxon>Chloebia</taxon>
    </lineage>
</organism>
<evidence type="ECO:0000313" key="7">
    <source>
        <dbReference type="EMBL" id="RLV64450.1"/>
    </source>
</evidence>
<keyword evidence="8" id="KW-1185">Reference proteome</keyword>
<dbReference type="STRING" id="44316.ENSEGOP00005011713"/>
<evidence type="ECO:0000256" key="2">
    <source>
        <dbReference type="SAM" id="MobiDB-lite"/>
    </source>
</evidence>
<dbReference type="GO" id="GO:0001228">
    <property type="term" value="F:DNA-binding transcription activator activity, RNA polymerase II-specific"/>
    <property type="evidence" value="ECO:0007669"/>
    <property type="project" value="TreeGrafter"/>
</dbReference>
<keyword evidence="1" id="KW-0539">Nucleus</keyword>
<feature type="domain" description="Grh/CP2 DB" evidence="3">
    <location>
        <begin position="62"/>
        <end position="300"/>
    </location>
</feature>
<dbReference type="EMBL" id="QUSF01001183">
    <property type="protein sequence ID" value="RLV64448.1"/>
    <property type="molecule type" value="Genomic_DNA"/>
</dbReference>
<evidence type="ECO:0000313" key="5">
    <source>
        <dbReference type="EMBL" id="RLV64434.1"/>
    </source>
</evidence>
<dbReference type="GO" id="GO:0005634">
    <property type="term" value="C:nucleus"/>
    <property type="evidence" value="ECO:0007669"/>
    <property type="project" value="UniProtKB-SubCell"/>
</dbReference>
<name>A0A3L8QAT3_CHLGU</name>
<sequence length="393" mass="44066">MAWALKLPLADEVIESGLVQDFDASLSGIGQELGAGAYSMSDVLALPIFKQEESSLPPENQDKLLPFQYVLCAATSPAVKLHDETLTYLNQGQSYEIRMLDNRKLGELPEINGKLVKSIFRVVFHDRRLQYTEHQQLEGWRWNRPGDRILDIDIPMSVGIIDPRANPTQLNTVEFLWDPSKRTSVFIQVHCISTEFTLRKHGGEKGVPFRVQIDTFRENESGEYTEHLHSASCQIKVFKPKGADRKQKTDREKMEKRTPHEKEKYQPSYETTILTEVFKPARQREGAFVPAKGSGDIIDLIMDLGRYVQGQVCGVGGMCGPGVQVCVCSAAVCRYSPRCGWVCVQCRCVQVQSQVCADVCAVQVCAGTARCVQVCVYRCMHGSRCVQVQPQVC</sequence>
<comment type="caution">
    <text evidence="5">The sequence shown here is derived from an EMBL/GenBank/DDBJ whole genome shotgun (WGS) entry which is preliminary data.</text>
</comment>
<dbReference type="InterPro" id="IPR007604">
    <property type="entry name" value="CP2"/>
</dbReference>
<comment type="subcellular location">
    <subcellularLocation>
        <location evidence="1">Nucleus</location>
    </subcellularLocation>
</comment>
<dbReference type="EMBL" id="QUSF01001182">
    <property type="protein sequence ID" value="RLV64450.1"/>
    <property type="molecule type" value="Genomic_DNA"/>
</dbReference>
<accession>A0A3L8QAT3</accession>
<dbReference type="OrthoDB" id="9996779at2759"/>
<gene>
    <name evidence="6" type="ORF">DV515_00017478</name>
    <name evidence="7" type="ORF">DV515_00017483</name>
    <name evidence="4" type="ORF">DV515_00017494</name>
    <name evidence="5" type="ORF">DV515_00017497</name>
</gene>
<evidence type="ECO:0000256" key="1">
    <source>
        <dbReference type="PROSITE-ProRule" id="PRU01313"/>
    </source>
</evidence>
<evidence type="ECO:0000313" key="6">
    <source>
        <dbReference type="EMBL" id="RLV64448.1"/>
    </source>
</evidence>
<dbReference type="EMBL" id="QUSF01001198">
    <property type="protein sequence ID" value="RLV64433.1"/>
    <property type="molecule type" value="Genomic_DNA"/>
</dbReference>
<proteinExistence type="predicted"/>
<dbReference type="PANTHER" id="PTHR11037">
    <property type="entry name" value="TRANSCRIPTION FACTOR CP2"/>
    <property type="match status" value="1"/>
</dbReference>
<evidence type="ECO:0000313" key="4">
    <source>
        <dbReference type="EMBL" id="RLV64433.1"/>
    </source>
</evidence>
<reference evidence="5" key="2">
    <citation type="submission" date="2018-08" db="EMBL/GenBank/DDBJ databases">
        <authorList>
            <person name="Sabatino S.J."/>
        </authorList>
    </citation>
    <scope>NUCLEOTIDE SEQUENCE</scope>
    <source>
        <strain evidence="5">Red01</strain>
        <tissue evidence="5">Muscle</tissue>
    </source>
</reference>
<dbReference type="GO" id="GO:0000978">
    <property type="term" value="F:RNA polymerase II cis-regulatory region sequence-specific DNA binding"/>
    <property type="evidence" value="ECO:0007669"/>
    <property type="project" value="TreeGrafter"/>
</dbReference>
<feature type="non-terminal residue" evidence="5">
    <location>
        <position position="393"/>
    </location>
</feature>
<keyword evidence="1" id="KW-0238">DNA-binding</keyword>
<reference evidence="5 8" key="1">
    <citation type="journal article" date="2018" name="Proc. R. Soc. B">
        <title>A non-coding region near Follistatin controls head colour polymorphism in the Gouldian finch.</title>
        <authorList>
            <person name="Toomey M.B."/>
            <person name="Marques C.I."/>
            <person name="Andrade P."/>
            <person name="Araujo P.M."/>
            <person name="Sabatino S."/>
            <person name="Gazda M.A."/>
            <person name="Afonso S."/>
            <person name="Lopes R.J."/>
            <person name="Corbo J.C."/>
            <person name="Carneiro M."/>
        </authorList>
    </citation>
    <scope>NUCLEOTIDE SEQUENCE [LARGE SCALE GENOMIC DNA]</scope>
    <source>
        <strain evidence="5">Red01</strain>
        <tissue evidence="5">Muscle</tissue>
    </source>
</reference>
<dbReference type="PANTHER" id="PTHR11037:SF11">
    <property type="entry name" value="ALPHA-GLOBIN TRANSCRIPTION FACTOR CP2"/>
    <property type="match status" value="1"/>
</dbReference>
<protein>
    <recommendedName>
        <fullName evidence="3">Grh/CP2 DB domain-containing protein</fullName>
    </recommendedName>
</protein>